<accession>A0ABU3M7W0</accession>
<organism evidence="1 2">
    <name type="scientific">Streptomyces justiciae</name>
    <dbReference type="NCBI Taxonomy" id="2780140"/>
    <lineage>
        <taxon>Bacteria</taxon>
        <taxon>Bacillati</taxon>
        <taxon>Actinomycetota</taxon>
        <taxon>Actinomycetes</taxon>
        <taxon>Kitasatosporales</taxon>
        <taxon>Streptomycetaceae</taxon>
        <taxon>Streptomyces</taxon>
    </lineage>
</organism>
<dbReference type="EMBL" id="JAVTLL010000051">
    <property type="protein sequence ID" value="MDT7847483.1"/>
    <property type="molecule type" value="Genomic_DNA"/>
</dbReference>
<gene>
    <name evidence="1" type="ORF">RQC66_42895</name>
</gene>
<comment type="caution">
    <text evidence="1">The sequence shown here is derived from an EMBL/GenBank/DDBJ whole genome shotgun (WGS) entry which is preliminary data.</text>
</comment>
<keyword evidence="2" id="KW-1185">Reference proteome</keyword>
<name>A0ABU3M7W0_9ACTN</name>
<dbReference type="RefSeq" id="WP_314207670.1">
    <property type="nucleotide sequence ID" value="NZ_JAVTLL010000051.1"/>
</dbReference>
<evidence type="ECO:0000313" key="1">
    <source>
        <dbReference type="EMBL" id="MDT7847483.1"/>
    </source>
</evidence>
<dbReference type="Proteomes" id="UP001257948">
    <property type="component" value="Unassembled WGS sequence"/>
</dbReference>
<reference evidence="2" key="1">
    <citation type="submission" date="2023-07" db="EMBL/GenBank/DDBJ databases">
        <title>Draft genome sequence of the endophytic actinobacterium Streptomyces justiciae WPN32, a potential antibiotic producer.</title>
        <authorList>
            <person name="Yasawong M."/>
            <person name="Pana W."/>
            <person name="Ganta P."/>
            <person name="Santapan N."/>
            <person name="Songngamsuk T."/>
            <person name="Phatcharaharikarn M."/>
            <person name="Kerdtoob S."/>
            <person name="Nantapong N."/>
        </authorList>
    </citation>
    <scope>NUCLEOTIDE SEQUENCE [LARGE SCALE GENOMIC DNA]</scope>
    <source>
        <strain evidence="2">WPN32</strain>
    </source>
</reference>
<protein>
    <recommendedName>
        <fullName evidence="3">Conjugative transposon protein TcpC</fullName>
    </recommendedName>
</protein>
<proteinExistence type="predicted"/>
<sequence length="107" mass="11042">MGEFLAAYLTGAGEVDRYLAPGVRPTAVSPAPFTAVTVRQISAIEEAAAGNEVPGDGTRVHIRATAAAQDTTGRWPLAYELTLTARSGRWEVAALTSATSQGGGPRS</sequence>
<evidence type="ECO:0008006" key="3">
    <source>
        <dbReference type="Google" id="ProtNLM"/>
    </source>
</evidence>
<evidence type="ECO:0000313" key="2">
    <source>
        <dbReference type="Proteomes" id="UP001257948"/>
    </source>
</evidence>